<gene>
    <name evidence="3" type="ORF">SAMN05661003_1197</name>
</gene>
<reference evidence="4" key="1">
    <citation type="submission" date="2016-10" db="EMBL/GenBank/DDBJ databases">
        <authorList>
            <person name="Varghese N."/>
            <person name="Submissions S."/>
        </authorList>
    </citation>
    <scope>NUCLEOTIDE SEQUENCE [LARGE SCALE GENOMIC DNA]</scope>
    <source>
        <strain evidence="4">DSM 8987</strain>
    </source>
</reference>
<dbReference type="EMBL" id="FNAQ01000019">
    <property type="protein sequence ID" value="SDE60691.1"/>
    <property type="molecule type" value="Genomic_DNA"/>
</dbReference>
<dbReference type="AlphaFoldDB" id="A0A1G7EAI4"/>
<evidence type="ECO:0000256" key="1">
    <source>
        <dbReference type="SAM" id="MobiDB-lite"/>
    </source>
</evidence>
<keyword evidence="4" id="KW-1185">Reference proteome</keyword>
<accession>A0A1G7EAI4</accession>
<keyword evidence="2" id="KW-0812">Transmembrane</keyword>
<feature type="transmembrane region" description="Helical" evidence="2">
    <location>
        <begin position="28"/>
        <end position="47"/>
    </location>
</feature>
<protein>
    <submittedName>
        <fullName evidence="3">Uncharacterized protein</fullName>
    </submittedName>
</protein>
<dbReference type="Proteomes" id="UP000243205">
    <property type="component" value="Unassembled WGS sequence"/>
</dbReference>
<keyword evidence="2" id="KW-1133">Transmembrane helix</keyword>
<dbReference type="RefSeq" id="WP_092080166.1">
    <property type="nucleotide sequence ID" value="NZ_FNAQ01000019.1"/>
</dbReference>
<evidence type="ECO:0000313" key="3">
    <source>
        <dbReference type="EMBL" id="SDE60691.1"/>
    </source>
</evidence>
<evidence type="ECO:0000256" key="2">
    <source>
        <dbReference type="SAM" id="Phobius"/>
    </source>
</evidence>
<feature type="region of interest" description="Disordered" evidence="1">
    <location>
        <begin position="53"/>
        <end position="80"/>
    </location>
</feature>
<keyword evidence="2" id="KW-0472">Membrane</keyword>
<evidence type="ECO:0000313" key="4">
    <source>
        <dbReference type="Proteomes" id="UP000243205"/>
    </source>
</evidence>
<organism evidence="3 4">
    <name type="scientific">Desulfuromonas thiophila</name>
    <dbReference type="NCBI Taxonomy" id="57664"/>
    <lineage>
        <taxon>Bacteria</taxon>
        <taxon>Pseudomonadati</taxon>
        <taxon>Thermodesulfobacteriota</taxon>
        <taxon>Desulfuromonadia</taxon>
        <taxon>Desulfuromonadales</taxon>
        <taxon>Desulfuromonadaceae</taxon>
        <taxon>Desulfuromonas</taxon>
    </lineage>
</organism>
<proteinExistence type="predicted"/>
<sequence>MPTAPTRQAAQPIISPLPPLPPLWRCPLQLSFGLVALAALAVSLWSLSHLARPAHGDQNSRQTPVPAIYETPLTPRQLQL</sequence>
<name>A0A1G7EAI4_9BACT</name>